<dbReference type="SUPFAM" id="SSF50974">
    <property type="entry name" value="Nitrous oxide reductase, N-terminal domain"/>
    <property type="match status" value="1"/>
</dbReference>
<sequence length="401" mass="43253">MFSRRRFLVLFPAFTASARAFATWPTRKKKAAPAPVYVFFGTDTTKGVSKGIYRSTFDSTHGQLSSPELVAATARPSFLALAPPGSGHSALYAVNAINDPAATVTTFALDPGTCNLRQIGQVPSGGAGPACVSVDSTGHAAFVANYTGSSISSYRIQSDGTLSQPVERLDFKNRQKFGEPGPNSARQQDPHPHCVTISPDDRFLLVCDLGTDHIAVFFIHPETGTLSDPHLFTNERPGCGPRHVVFHPNSRWVYCINEMESSIDRCLWTATRFSNTPQGLLVNSTFSIKTIAPEFPSDKNTAAELAVSPDGNFLYASNRGENTLVVFSISTKNGDLTLVQRISCGGKTPRHFTLDPTAQWVICGNQDSANVTVFRRDSATGMLSGPVQTLALDSPLFTLFA</sequence>
<name>A0A9X0QDE0_9BACT</name>
<dbReference type="InterPro" id="IPR015943">
    <property type="entry name" value="WD40/YVTN_repeat-like_dom_sf"/>
</dbReference>
<keyword evidence="3" id="KW-0732">Signal</keyword>
<dbReference type="AlphaFoldDB" id="A0A9X0QDE0"/>
<keyword evidence="4" id="KW-0378">Hydrolase</keyword>
<dbReference type="RefSeq" id="WP_183975644.1">
    <property type="nucleotide sequence ID" value="NZ_JACHEB010000004.1"/>
</dbReference>
<feature type="chain" id="PRO_5040985350" evidence="3">
    <location>
        <begin position="23"/>
        <end position="401"/>
    </location>
</feature>
<dbReference type="GO" id="GO:0006006">
    <property type="term" value="P:glucose metabolic process"/>
    <property type="evidence" value="ECO:0007669"/>
    <property type="project" value="UniProtKB-KW"/>
</dbReference>
<dbReference type="InterPro" id="IPR011045">
    <property type="entry name" value="N2O_reductase_N"/>
</dbReference>
<evidence type="ECO:0000313" key="4">
    <source>
        <dbReference type="EMBL" id="MBB5328274.1"/>
    </source>
</evidence>
<evidence type="ECO:0000256" key="3">
    <source>
        <dbReference type="SAM" id="SignalP"/>
    </source>
</evidence>
<keyword evidence="2" id="KW-0313">Glucose metabolism</keyword>
<comment type="similarity">
    <text evidence="1">Belongs to the cycloisomerase 2 family.</text>
</comment>
<organism evidence="4 5">
    <name type="scientific">Tunturiibacter gelidiferens</name>
    <dbReference type="NCBI Taxonomy" id="3069689"/>
    <lineage>
        <taxon>Bacteria</taxon>
        <taxon>Pseudomonadati</taxon>
        <taxon>Acidobacteriota</taxon>
        <taxon>Terriglobia</taxon>
        <taxon>Terriglobales</taxon>
        <taxon>Acidobacteriaceae</taxon>
        <taxon>Tunturiibacter</taxon>
    </lineage>
</organism>
<evidence type="ECO:0000313" key="5">
    <source>
        <dbReference type="Proteomes" id="UP000535182"/>
    </source>
</evidence>
<proteinExistence type="inferred from homology"/>
<keyword evidence="5" id="KW-1185">Reference proteome</keyword>
<feature type="signal peptide" evidence="3">
    <location>
        <begin position="1"/>
        <end position="22"/>
    </location>
</feature>
<reference evidence="4 5" key="1">
    <citation type="submission" date="2020-08" db="EMBL/GenBank/DDBJ databases">
        <title>Genomic Encyclopedia of Type Strains, Phase IV (KMG-V): Genome sequencing to study the core and pangenomes of soil and plant-associated prokaryotes.</title>
        <authorList>
            <person name="Whitman W."/>
        </authorList>
    </citation>
    <scope>NUCLEOTIDE SEQUENCE [LARGE SCALE GENOMIC DNA]</scope>
    <source>
        <strain evidence="4 5">X5P2</strain>
    </source>
</reference>
<dbReference type="EMBL" id="JACHEB010000004">
    <property type="protein sequence ID" value="MBB5328274.1"/>
    <property type="molecule type" value="Genomic_DNA"/>
</dbReference>
<dbReference type="Pfam" id="PF10282">
    <property type="entry name" value="Lactonase"/>
    <property type="match status" value="1"/>
</dbReference>
<evidence type="ECO:0000256" key="1">
    <source>
        <dbReference type="ARBA" id="ARBA00005564"/>
    </source>
</evidence>
<evidence type="ECO:0000256" key="2">
    <source>
        <dbReference type="ARBA" id="ARBA00022526"/>
    </source>
</evidence>
<dbReference type="Proteomes" id="UP000535182">
    <property type="component" value="Unassembled WGS sequence"/>
</dbReference>
<dbReference type="InterPro" id="IPR019405">
    <property type="entry name" value="Lactonase_7-beta_prop"/>
</dbReference>
<dbReference type="GO" id="GO:0017057">
    <property type="term" value="F:6-phosphogluconolactonase activity"/>
    <property type="evidence" value="ECO:0007669"/>
    <property type="project" value="UniProtKB-EC"/>
</dbReference>
<dbReference type="EC" id="3.1.1.31" evidence="4"/>
<protein>
    <submittedName>
        <fullName evidence="4">6-phosphogluconolactonase</fullName>
        <ecNumber evidence="4">3.1.1.31</ecNumber>
    </submittedName>
</protein>
<dbReference type="PANTHER" id="PTHR30344">
    <property type="entry name" value="6-PHOSPHOGLUCONOLACTONASE-RELATED"/>
    <property type="match status" value="1"/>
</dbReference>
<dbReference type="InterPro" id="IPR050282">
    <property type="entry name" value="Cycloisomerase_2"/>
</dbReference>
<keyword evidence="2" id="KW-0119">Carbohydrate metabolism</keyword>
<accession>A0A9X0QDE0</accession>
<gene>
    <name evidence="4" type="ORF">HDF14_001884</name>
</gene>
<comment type="caution">
    <text evidence="4">The sequence shown here is derived from an EMBL/GenBank/DDBJ whole genome shotgun (WGS) entry which is preliminary data.</text>
</comment>
<dbReference type="PANTHER" id="PTHR30344:SF1">
    <property type="entry name" value="6-PHOSPHOGLUCONOLACTONASE"/>
    <property type="match status" value="1"/>
</dbReference>
<dbReference type="Gene3D" id="2.130.10.10">
    <property type="entry name" value="YVTN repeat-like/Quinoprotein amine dehydrogenase"/>
    <property type="match status" value="1"/>
</dbReference>